<reference evidence="4 5" key="1">
    <citation type="submission" date="2018-08" db="EMBL/GenBank/DDBJ databases">
        <title>Recombination of ecologically and evolutionarily significant loci maintains genetic cohesion in the Pseudomonas syringae species complex.</title>
        <authorList>
            <person name="Dillon M."/>
            <person name="Thakur S."/>
            <person name="Almeida R.N.D."/>
            <person name="Weir B.S."/>
            <person name="Guttman D.S."/>
        </authorList>
    </citation>
    <scope>NUCLEOTIDE SEQUENCE [LARGE SCALE GENOMIC DNA]</scope>
    <source>
        <strain evidence="4 5">NCPPB2445</strain>
    </source>
</reference>
<dbReference type="Proteomes" id="UP000270661">
    <property type="component" value="Unassembled WGS sequence"/>
</dbReference>
<keyword evidence="5" id="KW-1185">Reference proteome</keyword>
<proteinExistence type="inferred from homology"/>
<dbReference type="Gene3D" id="2.40.160.10">
    <property type="entry name" value="Porin"/>
    <property type="match status" value="1"/>
</dbReference>
<dbReference type="AlphaFoldDB" id="A0A3M3EK37"/>
<gene>
    <name evidence="4" type="ORF">ALQ77_02996</name>
</gene>
<comment type="similarity">
    <text evidence="1">Belongs to the outer membrane porin (Opr) (TC 1.B.25) family.</text>
</comment>
<dbReference type="GO" id="GO:0016020">
    <property type="term" value="C:membrane"/>
    <property type="evidence" value="ECO:0007669"/>
    <property type="project" value="InterPro"/>
</dbReference>
<evidence type="ECO:0000313" key="4">
    <source>
        <dbReference type="EMBL" id="RMM49938.1"/>
    </source>
</evidence>
<evidence type="ECO:0000256" key="3">
    <source>
        <dbReference type="ARBA" id="ARBA00022729"/>
    </source>
</evidence>
<comment type="caution">
    <text evidence="4">The sequence shown here is derived from an EMBL/GenBank/DDBJ whole genome shotgun (WGS) entry which is preliminary data.</text>
</comment>
<dbReference type="Pfam" id="PF03573">
    <property type="entry name" value="OprD"/>
    <property type="match status" value="1"/>
</dbReference>
<organism evidence="4 5">
    <name type="scientific">Pseudomonas corrugata</name>
    <dbReference type="NCBI Taxonomy" id="47879"/>
    <lineage>
        <taxon>Bacteria</taxon>
        <taxon>Pseudomonadati</taxon>
        <taxon>Pseudomonadota</taxon>
        <taxon>Gammaproteobacteria</taxon>
        <taxon>Pseudomonadales</taxon>
        <taxon>Pseudomonadaceae</taxon>
        <taxon>Pseudomonas</taxon>
    </lineage>
</organism>
<keyword evidence="3" id="KW-0732">Signal</keyword>
<dbReference type="EMBL" id="RBOJ01000072">
    <property type="protein sequence ID" value="RMM49938.1"/>
    <property type="molecule type" value="Genomic_DNA"/>
</dbReference>
<dbReference type="PANTHER" id="PTHR34596">
    <property type="entry name" value="CHITOPORIN"/>
    <property type="match status" value="1"/>
</dbReference>
<dbReference type="STRING" id="47879.AXG94_02755"/>
<evidence type="ECO:0000256" key="1">
    <source>
        <dbReference type="ARBA" id="ARBA00009075"/>
    </source>
</evidence>
<sequence>MTEYGPELLMNNKKTAASWCLIIAAGPWLVSAQAADFLGDAKVNLELRNFYMNRDFRDGNGQSKRDEWAQGFILRAQSGYTPGFVGFGLDAIAMVGVKLDSSPDRTGTGLLPVHDDGRAPDEYSKAGLTAKMRVSKTELKVGTLIPKLPTLQSNFGRLLPQTFHGGMLESREWGGLELIGGHLDQVTDRDATGAQGLAINNKNRRFSGPLDGGDFEVAGAAYRWKTVQLTYQVGRLEDVYQQHFLGLTSAHQVGEGKLKSDLRLFVSDEQGQAHAGPIDNRAFSAMATYEWGGNAFSLGYQAMSGDSAFPYVEGTDPYLVNFVQVGDFAEKGERSWQARYARDLASWGLPGLTFMTRYTKGADAQVSATDSGRERELDVELQYRVQSGPLKALDIRLRNAAYRSDFSRNANDTRVILSYPISFL</sequence>
<protein>
    <recommendedName>
        <fullName evidence="6">Porin</fullName>
    </recommendedName>
</protein>
<dbReference type="OrthoDB" id="6759120at2"/>
<dbReference type="GO" id="GO:0015288">
    <property type="term" value="F:porin activity"/>
    <property type="evidence" value="ECO:0007669"/>
    <property type="project" value="TreeGrafter"/>
</dbReference>
<name>A0A3M3EK37_9PSED</name>
<accession>A0A3M3EK37</accession>
<dbReference type="PANTHER" id="PTHR34596:SF2">
    <property type="entry name" value="CHITOPORIN"/>
    <property type="match status" value="1"/>
</dbReference>
<dbReference type="InterPro" id="IPR005318">
    <property type="entry name" value="OM_porin_bac"/>
</dbReference>
<evidence type="ECO:0008006" key="6">
    <source>
        <dbReference type="Google" id="ProtNLM"/>
    </source>
</evidence>
<dbReference type="InterPro" id="IPR023614">
    <property type="entry name" value="Porin_dom_sf"/>
</dbReference>
<keyword evidence="2" id="KW-0813">Transport</keyword>
<evidence type="ECO:0000313" key="5">
    <source>
        <dbReference type="Proteomes" id="UP000270661"/>
    </source>
</evidence>
<evidence type="ECO:0000256" key="2">
    <source>
        <dbReference type="ARBA" id="ARBA00022448"/>
    </source>
</evidence>